<name>A0ABP3HB68_9LACT</name>
<evidence type="ECO:0000256" key="1">
    <source>
        <dbReference type="SAM" id="Phobius"/>
    </source>
</evidence>
<gene>
    <name evidence="2" type="ORF">GCM10008932_16870</name>
</gene>
<accession>A0ABP3HB68</accession>
<protein>
    <recommendedName>
        <fullName evidence="4">DUF4064 domain-containing protein</fullName>
    </recommendedName>
</protein>
<sequence>MTRKTERLLMKTVGFWQICHGLFTIVYYSIINRNALTTQMYHQFGTANDIKALLIFINIFGTVMMGIGLFNLVAEKNYMKDNSINKIGIWLLVNAVFSYLIMDMISLVLGMSATVIYFAKNKSIRVSSLEKKSG</sequence>
<reference evidence="3" key="1">
    <citation type="journal article" date="2019" name="Int. J. Syst. Evol. Microbiol.">
        <title>The Global Catalogue of Microorganisms (GCM) 10K type strain sequencing project: providing services to taxonomists for standard genome sequencing and annotation.</title>
        <authorList>
            <consortium name="The Broad Institute Genomics Platform"/>
            <consortium name="The Broad Institute Genome Sequencing Center for Infectious Disease"/>
            <person name="Wu L."/>
            <person name="Ma J."/>
        </authorList>
    </citation>
    <scope>NUCLEOTIDE SEQUENCE [LARGE SCALE GENOMIC DNA]</scope>
    <source>
        <strain evidence="3">JCM 12662</strain>
    </source>
</reference>
<feature type="transmembrane region" description="Helical" evidence="1">
    <location>
        <begin position="50"/>
        <end position="70"/>
    </location>
</feature>
<evidence type="ECO:0000313" key="2">
    <source>
        <dbReference type="EMBL" id="GAA0365285.1"/>
    </source>
</evidence>
<evidence type="ECO:0000313" key="3">
    <source>
        <dbReference type="Proteomes" id="UP001501166"/>
    </source>
</evidence>
<organism evidence="2 3">
    <name type="scientific">Alkalibacterium iburiense</name>
    <dbReference type="NCBI Taxonomy" id="290589"/>
    <lineage>
        <taxon>Bacteria</taxon>
        <taxon>Bacillati</taxon>
        <taxon>Bacillota</taxon>
        <taxon>Bacilli</taxon>
        <taxon>Lactobacillales</taxon>
        <taxon>Carnobacteriaceae</taxon>
        <taxon>Alkalibacterium</taxon>
    </lineage>
</organism>
<proteinExistence type="predicted"/>
<keyword evidence="1" id="KW-0812">Transmembrane</keyword>
<dbReference type="Proteomes" id="UP001501166">
    <property type="component" value="Unassembled WGS sequence"/>
</dbReference>
<dbReference type="RefSeq" id="WP_343755647.1">
    <property type="nucleotide sequence ID" value="NZ_BAAACW010000108.1"/>
</dbReference>
<comment type="caution">
    <text evidence="2">The sequence shown here is derived from an EMBL/GenBank/DDBJ whole genome shotgun (WGS) entry which is preliminary data.</text>
</comment>
<evidence type="ECO:0008006" key="4">
    <source>
        <dbReference type="Google" id="ProtNLM"/>
    </source>
</evidence>
<keyword evidence="1" id="KW-1133">Transmembrane helix</keyword>
<keyword evidence="3" id="KW-1185">Reference proteome</keyword>
<feature type="transmembrane region" description="Helical" evidence="1">
    <location>
        <begin position="91"/>
        <end position="119"/>
    </location>
</feature>
<keyword evidence="1" id="KW-0472">Membrane</keyword>
<feature type="transmembrane region" description="Helical" evidence="1">
    <location>
        <begin position="12"/>
        <end position="30"/>
    </location>
</feature>
<dbReference type="EMBL" id="BAAACW010000108">
    <property type="protein sequence ID" value="GAA0365285.1"/>
    <property type="molecule type" value="Genomic_DNA"/>
</dbReference>